<comment type="pathway">
    <text evidence="1 6">Carbohydrate biosynthesis; dTDP-L-rhamnose biosynthesis.</text>
</comment>
<dbReference type="InterPro" id="IPR036291">
    <property type="entry name" value="NAD(P)-bd_dom_sf"/>
</dbReference>
<dbReference type="EMBL" id="JANIGO010000005">
    <property type="protein sequence ID" value="MCQ8897412.1"/>
    <property type="molecule type" value="Genomic_DNA"/>
</dbReference>
<evidence type="ECO:0000256" key="5">
    <source>
        <dbReference type="ARBA" id="ARBA00048200"/>
    </source>
</evidence>
<keyword evidence="9" id="KW-1185">Reference proteome</keyword>
<comment type="catalytic activity">
    <reaction evidence="5 6">
        <text>dTDP-beta-L-rhamnose + NADP(+) = dTDP-4-dehydro-beta-L-rhamnose + NADPH + H(+)</text>
        <dbReference type="Rhea" id="RHEA:21796"/>
        <dbReference type="ChEBI" id="CHEBI:15378"/>
        <dbReference type="ChEBI" id="CHEBI:57510"/>
        <dbReference type="ChEBI" id="CHEBI:57783"/>
        <dbReference type="ChEBI" id="CHEBI:58349"/>
        <dbReference type="ChEBI" id="CHEBI:62830"/>
        <dbReference type="EC" id="1.1.1.133"/>
    </reaction>
</comment>
<dbReference type="Gene3D" id="3.90.25.10">
    <property type="entry name" value="UDP-galactose 4-epimerase, domain 1"/>
    <property type="match status" value="1"/>
</dbReference>
<evidence type="ECO:0000256" key="2">
    <source>
        <dbReference type="ARBA" id="ARBA00010944"/>
    </source>
</evidence>
<name>A0ABT1WKI1_9BURK</name>
<evidence type="ECO:0000256" key="1">
    <source>
        <dbReference type="ARBA" id="ARBA00004781"/>
    </source>
</evidence>
<proteinExistence type="inferred from homology"/>
<accession>A0ABT1WKI1</accession>
<comment type="similarity">
    <text evidence="2 6">Belongs to the dTDP-4-dehydrorhamnose reductase family.</text>
</comment>
<sequence>MGIRVLVLGSYGQLGHTLGQHAKPALLDTLDAYVGVDRDTLDMTDPDQLISTLKDVRPDVIINAAAYTAVEQAEKDAHAAFAVNAHAVGVLAEQAKKQGAVLVHYSTDYVFDGTATRPYVETDAVNPVSVYGQSKLQGEQFLEEVGGHWVNFRTSWVFAQRGGNFCKTILKAASERDELKVVDDQRGAPTPANFLAELGLQVAGVVAMSRYKQLGKLAPSFLPDHPSEVPSGETFHATAAGETTWYDYACFAIEQAHQQGLLTRVPTVLRAKTPDMNFKAARPAYSVLDNTKLKSVFRVNQPDWQKAVRNLVVNLGPDFQ</sequence>
<dbReference type="Proteomes" id="UP001204142">
    <property type="component" value="Unassembled WGS sequence"/>
</dbReference>
<dbReference type="EC" id="1.1.1.133" evidence="3 6"/>
<dbReference type="GO" id="GO:0008831">
    <property type="term" value="F:dTDP-4-dehydrorhamnose reductase activity"/>
    <property type="evidence" value="ECO:0007669"/>
    <property type="project" value="UniProtKB-EC"/>
</dbReference>
<dbReference type="Pfam" id="PF04321">
    <property type="entry name" value="RmlD_sub_bind"/>
    <property type="match status" value="1"/>
</dbReference>
<evidence type="ECO:0000313" key="8">
    <source>
        <dbReference type="EMBL" id="MCQ8897412.1"/>
    </source>
</evidence>
<evidence type="ECO:0000313" key="9">
    <source>
        <dbReference type="Proteomes" id="UP001204142"/>
    </source>
</evidence>
<dbReference type="SUPFAM" id="SSF51735">
    <property type="entry name" value="NAD(P)-binding Rossmann-fold domains"/>
    <property type="match status" value="1"/>
</dbReference>
<protein>
    <recommendedName>
        <fullName evidence="4 6">dTDP-4-dehydrorhamnose reductase</fullName>
        <ecNumber evidence="3 6">1.1.1.133</ecNumber>
    </recommendedName>
</protein>
<evidence type="ECO:0000256" key="4">
    <source>
        <dbReference type="ARBA" id="ARBA00017099"/>
    </source>
</evidence>
<comment type="caution">
    <text evidence="8">The sequence shown here is derived from an EMBL/GenBank/DDBJ whole genome shotgun (WGS) entry which is preliminary data.</text>
</comment>
<keyword evidence="6 8" id="KW-0560">Oxidoreductase</keyword>
<dbReference type="InterPro" id="IPR029903">
    <property type="entry name" value="RmlD-like-bd"/>
</dbReference>
<dbReference type="NCBIfam" id="TIGR01214">
    <property type="entry name" value="rmlD"/>
    <property type="match status" value="1"/>
</dbReference>
<evidence type="ECO:0000256" key="6">
    <source>
        <dbReference type="RuleBase" id="RU364082"/>
    </source>
</evidence>
<comment type="cofactor">
    <cofactor evidence="6">
        <name>Mg(2+)</name>
        <dbReference type="ChEBI" id="CHEBI:18420"/>
    </cofactor>
    <text evidence="6">Binds 1 Mg(2+) ion per monomer.</text>
</comment>
<keyword evidence="6" id="KW-0521">NADP</keyword>
<dbReference type="InterPro" id="IPR005913">
    <property type="entry name" value="dTDP_dehydrorham_reduct"/>
</dbReference>
<organism evidence="8 9">
    <name type="scientific">Limnobacter humi</name>
    <dbReference type="NCBI Taxonomy" id="1778671"/>
    <lineage>
        <taxon>Bacteria</taxon>
        <taxon>Pseudomonadati</taxon>
        <taxon>Pseudomonadota</taxon>
        <taxon>Betaproteobacteria</taxon>
        <taxon>Burkholderiales</taxon>
        <taxon>Burkholderiaceae</taxon>
        <taxon>Limnobacter</taxon>
    </lineage>
</organism>
<feature type="domain" description="RmlD-like substrate binding" evidence="7">
    <location>
        <begin position="4"/>
        <end position="313"/>
    </location>
</feature>
<comment type="function">
    <text evidence="6">Catalyzes the reduction of dTDP-6-deoxy-L-lyxo-4-hexulose to yield dTDP-L-rhamnose.</text>
</comment>
<dbReference type="RefSeq" id="WP_256765219.1">
    <property type="nucleotide sequence ID" value="NZ_JANIGO010000005.1"/>
</dbReference>
<dbReference type="PANTHER" id="PTHR10491">
    <property type="entry name" value="DTDP-4-DEHYDRORHAMNOSE REDUCTASE"/>
    <property type="match status" value="1"/>
</dbReference>
<evidence type="ECO:0000259" key="7">
    <source>
        <dbReference type="Pfam" id="PF04321"/>
    </source>
</evidence>
<evidence type="ECO:0000256" key="3">
    <source>
        <dbReference type="ARBA" id="ARBA00012929"/>
    </source>
</evidence>
<dbReference type="CDD" id="cd05254">
    <property type="entry name" value="dTDP_HR_like_SDR_e"/>
    <property type="match status" value="1"/>
</dbReference>
<dbReference type="Gene3D" id="3.40.50.720">
    <property type="entry name" value="NAD(P)-binding Rossmann-like Domain"/>
    <property type="match status" value="1"/>
</dbReference>
<gene>
    <name evidence="8" type="primary">rfbD</name>
    <name evidence="8" type="ORF">NQT62_13300</name>
</gene>
<dbReference type="PANTHER" id="PTHR10491:SF4">
    <property type="entry name" value="METHIONINE ADENOSYLTRANSFERASE 2 SUBUNIT BETA"/>
    <property type="match status" value="1"/>
</dbReference>
<reference evidence="8 9" key="1">
    <citation type="submission" date="2022-07" db="EMBL/GenBank/DDBJ databases">
        <authorList>
            <person name="Xamxidin M."/>
            <person name="Wu M."/>
        </authorList>
    </citation>
    <scope>NUCLEOTIDE SEQUENCE [LARGE SCALE GENOMIC DNA]</scope>
    <source>
        <strain evidence="8 9">NBRC 111650</strain>
    </source>
</reference>